<dbReference type="InterPro" id="IPR011009">
    <property type="entry name" value="Kinase-like_dom_sf"/>
</dbReference>
<keyword evidence="3" id="KW-0808">Transferase</keyword>
<keyword evidence="2" id="KW-0597">Phosphoprotein</keyword>
<keyword evidence="5 7" id="KW-0418">Kinase</keyword>
<accession>A0ABV0NG95</accession>
<dbReference type="PANTHER" id="PTHR24057">
    <property type="entry name" value="GLYCOGEN SYNTHASE KINASE-3 ALPHA"/>
    <property type="match status" value="1"/>
</dbReference>
<sequence length="95" mass="10664">MCVNGMKGMKNLNTLVLSLTAVQVFRPRTPPEAIALCSRLLEYTPTARLTPLEACAHSFFDELRDPNIKLPNGREKPSLFNFTTQGTLHKHKLVN</sequence>
<evidence type="ECO:0000256" key="4">
    <source>
        <dbReference type="ARBA" id="ARBA00022741"/>
    </source>
</evidence>
<keyword evidence="1" id="KW-0723">Serine/threonine-protein kinase</keyword>
<dbReference type="SUPFAM" id="SSF56112">
    <property type="entry name" value="Protein kinase-like (PK-like)"/>
    <property type="match status" value="1"/>
</dbReference>
<dbReference type="Gene3D" id="1.10.510.10">
    <property type="entry name" value="Transferase(Phosphotransferase) domain 1"/>
    <property type="match status" value="1"/>
</dbReference>
<evidence type="ECO:0000313" key="7">
    <source>
        <dbReference type="EMBL" id="MEQ2170280.1"/>
    </source>
</evidence>
<comment type="caution">
    <text evidence="7">The sequence shown here is derived from an EMBL/GenBank/DDBJ whole genome shotgun (WGS) entry which is preliminary data.</text>
</comment>
<reference evidence="7 8" key="1">
    <citation type="submission" date="2021-06" db="EMBL/GenBank/DDBJ databases">
        <authorList>
            <person name="Palmer J.M."/>
        </authorList>
    </citation>
    <scope>NUCLEOTIDE SEQUENCE [LARGE SCALE GENOMIC DNA]</scope>
    <source>
        <strain evidence="7 8">GA_2019</strain>
        <tissue evidence="7">Muscle</tissue>
    </source>
</reference>
<dbReference type="Proteomes" id="UP001476798">
    <property type="component" value="Unassembled WGS sequence"/>
</dbReference>
<proteinExistence type="predicted"/>
<evidence type="ECO:0000256" key="6">
    <source>
        <dbReference type="ARBA" id="ARBA00022840"/>
    </source>
</evidence>
<evidence type="ECO:0000256" key="2">
    <source>
        <dbReference type="ARBA" id="ARBA00022553"/>
    </source>
</evidence>
<name>A0ABV0NG95_9TELE</name>
<dbReference type="EMBL" id="JAHRIO010037618">
    <property type="protein sequence ID" value="MEQ2170280.1"/>
    <property type="molecule type" value="Genomic_DNA"/>
</dbReference>
<evidence type="ECO:0000256" key="3">
    <source>
        <dbReference type="ARBA" id="ARBA00022679"/>
    </source>
</evidence>
<dbReference type="PANTHER" id="PTHR24057:SF8">
    <property type="entry name" value="GLYCOGEN SYNTHASE KINASE-3 BETA"/>
    <property type="match status" value="1"/>
</dbReference>
<organism evidence="7 8">
    <name type="scientific">Goodea atripinnis</name>
    <dbReference type="NCBI Taxonomy" id="208336"/>
    <lineage>
        <taxon>Eukaryota</taxon>
        <taxon>Metazoa</taxon>
        <taxon>Chordata</taxon>
        <taxon>Craniata</taxon>
        <taxon>Vertebrata</taxon>
        <taxon>Euteleostomi</taxon>
        <taxon>Actinopterygii</taxon>
        <taxon>Neopterygii</taxon>
        <taxon>Teleostei</taxon>
        <taxon>Neoteleostei</taxon>
        <taxon>Acanthomorphata</taxon>
        <taxon>Ovalentaria</taxon>
        <taxon>Atherinomorphae</taxon>
        <taxon>Cyprinodontiformes</taxon>
        <taxon>Goodeidae</taxon>
        <taxon>Goodea</taxon>
    </lineage>
</organism>
<keyword evidence="6" id="KW-0067">ATP-binding</keyword>
<dbReference type="InterPro" id="IPR050591">
    <property type="entry name" value="GSK-3"/>
</dbReference>
<gene>
    <name evidence="7" type="primary">GSK3B_3</name>
    <name evidence="7" type="ORF">GOODEAATRI_033905</name>
</gene>
<dbReference type="GO" id="GO:0016301">
    <property type="term" value="F:kinase activity"/>
    <property type="evidence" value="ECO:0007669"/>
    <property type="project" value="UniProtKB-KW"/>
</dbReference>
<keyword evidence="8" id="KW-1185">Reference proteome</keyword>
<evidence type="ECO:0000256" key="1">
    <source>
        <dbReference type="ARBA" id="ARBA00022527"/>
    </source>
</evidence>
<evidence type="ECO:0000313" key="8">
    <source>
        <dbReference type="Proteomes" id="UP001476798"/>
    </source>
</evidence>
<protein>
    <submittedName>
        <fullName evidence="7">Glycogen synthase kinase-3 beta</fullName>
    </submittedName>
</protein>
<keyword evidence="4" id="KW-0547">Nucleotide-binding</keyword>
<evidence type="ECO:0000256" key="5">
    <source>
        <dbReference type="ARBA" id="ARBA00022777"/>
    </source>
</evidence>